<dbReference type="OrthoDB" id="7478245at2"/>
<sequence>MIDPFDTLHEAERLLSKLPQDLADRIVLIGGQALLLWAEHYLIDQLTGLQSESLSSDDLDLMGRRPEVIECARIWGGEYRIPEMDDHSPQSGIVFLNNKGTIEDSEAVDFLPTVYGLTPKEVHAHSDKMRFGENEVVVKVMSPPLCLKSRIENLNGLHYGEEKAQREILRITSATSIIYHWLIDFCNNTEDHRPVAKAVTYIMDNILLSPSSIKICAKYSIDLSCSFPLERLKSKYPPLVDEYLNRKLSEYESRLARRAKAINRHKQPVNN</sequence>
<dbReference type="Proteomes" id="UP000238949">
    <property type="component" value="Unassembled WGS sequence"/>
</dbReference>
<accession>A0A2S9VCT1</accession>
<dbReference type="AlphaFoldDB" id="A0A2S9VCT1"/>
<gene>
    <name evidence="1" type="ORF">C6Y40_07110</name>
</gene>
<proteinExistence type="predicted"/>
<name>A0A2S9VCT1_9ALTE</name>
<keyword evidence="2" id="KW-1185">Reference proteome</keyword>
<dbReference type="RefSeq" id="WP_146129517.1">
    <property type="nucleotide sequence ID" value="NZ_PVNP01000053.1"/>
</dbReference>
<evidence type="ECO:0000313" key="2">
    <source>
        <dbReference type="Proteomes" id="UP000238949"/>
    </source>
</evidence>
<evidence type="ECO:0008006" key="3">
    <source>
        <dbReference type="Google" id="ProtNLM"/>
    </source>
</evidence>
<dbReference type="EMBL" id="PVNP01000053">
    <property type="protein sequence ID" value="PRO74291.1"/>
    <property type="molecule type" value="Genomic_DNA"/>
</dbReference>
<protein>
    <recommendedName>
        <fullName evidence="3">Nucleotidyl transferase AbiEii/AbiGii toxin family protein</fullName>
    </recommendedName>
</protein>
<reference evidence="2" key="1">
    <citation type="journal article" date="2020" name="Int. J. Syst. Evol. Microbiol.">
        <title>Alteromonas alba sp. nov., a marine bacterium isolated from the seawater of the West Pacific Ocean.</title>
        <authorList>
            <person name="Sun C."/>
            <person name="Wu Y.-H."/>
            <person name="Xamxidin M."/>
            <person name="Cheng H."/>
            <person name="Xu X.-W."/>
        </authorList>
    </citation>
    <scope>NUCLEOTIDE SEQUENCE [LARGE SCALE GENOMIC DNA]</scope>
    <source>
        <strain evidence="2">190</strain>
    </source>
</reference>
<comment type="caution">
    <text evidence="1">The sequence shown here is derived from an EMBL/GenBank/DDBJ whole genome shotgun (WGS) entry which is preliminary data.</text>
</comment>
<evidence type="ECO:0000313" key="1">
    <source>
        <dbReference type="EMBL" id="PRO74291.1"/>
    </source>
</evidence>
<organism evidence="1 2">
    <name type="scientific">Alteromonas alba</name>
    <dbReference type="NCBI Taxonomy" id="2079529"/>
    <lineage>
        <taxon>Bacteria</taxon>
        <taxon>Pseudomonadati</taxon>
        <taxon>Pseudomonadota</taxon>
        <taxon>Gammaproteobacteria</taxon>
        <taxon>Alteromonadales</taxon>
        <taxon>Alteromonadaceae</taxon>
        <taxon>Alteromonas/Salinimonas group</taxon>
        <taxon>Alteromonas</taxon>
    </lineage>
</organism>